<comment type="caution">
    <text evidence="1">The sequence shown here is derived from an EMBL/GenBank/DDBJ whole genome shotgun (WGS) entry which is preliminary data.</text>
</comment>
<reference evidence="1 2" key="1">
    <citation type="submission" date="2023-11" db="EMBL/GenBank/DDBJ databases">
        <title>Actinomadura monticuli sp. nov., isolated from volcanic ash.</title>
        <authorList>
            <person name="Lee S.D."/>
            <person name="Yang H."/>
            <person name="Kim I.S."/>
        </authorList>
    </citation>
    <scope>NUCLEOTIDE SEQUENCE [LARGE SCALE GENOMIC DNA]</scope>
    <source>
        <strain evidence="1 2">DSM 45346</strain>
    </source>
</reference>
<accession>A0ABV4R2C8</accession>
<keyword evidence="1" id="KW-0238">DNA-binding</keyword>
<organism evidence="1 2">
    <name type="scientific">Actinomadura chokoriensis</name>
    <dbReference type="NCBI Taxonomy" id="454156"/>
    <lineage>
        <taxon>Bacteria</taxon>
        <taxon>Bacillati</taxon>
        <taxon>Actinomycetota</taxon>
        <taxon>Actinomycetes</taxon>
        <taxon>Streptosporangiales</taxon>
        <taxon>Thermomonosporaceae</taxon>
        <taxon>Actinomadura</taxon>
    </lineage>
</organism>
<name>A0ABV4R2C8_9ACTN</name>
<dbReference type="Proteomes" id="UP001569904">
    <property type="component" value="Unassembled WGS sequence"/>
</dbReference>
<keyword evidence="2" id="KW-1185">Reference proteome</keyword>
<evidence type="ECO:0000313" key="2">
    <source>
        <dbReference type="Proteomes" id="UP001569904"/>
    </source>
</evidence>
<dbReference type="EMBL" id="JAXCEH010000015">
    <property type="protein sequence ID" value="MFA1556383.1"/>
    <property type="molecule type" value="Genomic_DNA"/>
</dbReference>
<dbReference type="Gene3D" id="1.10.150.20">
    <property type="entry name" value="5' to 3' exonuclease, C-terminal subdomain"/>
    <property type="match status" value="1"/>
</dbReference>
<dbReference type="SUPFAM" id="SSF47789">
    <property type="entry name" value="C-terminal domain of RNA polymerase alpha subunit"/>
    <property type="match status" value="1"/>
</dbReference>
<dbReference type="GO" id="GO:0003677">
    <property type="term" value="F:DNA binding"/>
    <property type="evidence" value="ECO:0007669"/>
    <property type="project" value="UniProtKB-KW"/>
</dbReference>
<evidence type="ECO:0000313" key="1">
    <source>
        <dbReference type="EMBL" id="MFA1556383.1"/>
    </source>
</evidence>
<proteinExistence type="predicted"/>
<sequence length="64" mass="6781">MSTDLPKLAAPARRALASAGYGDLEQLAAAREKDVAALHGMGPNAMKTLRRALQEQGLSFRTEG</sequence>
<gene>
    <name evidence="1" type="ORF">SM436_22060</name>
</gene>
<dbReference type="RefSeq" id="WP_371943086.1">
    <property type="nucleotide sequence ID" value="NZ_JAXCEH010000015.1"/>
</dbReference>
<protein>
    <submittedName>
        <fullName evidence="1">DNA-binding protein</fullName>
    </submittedName>
</protein>